<dbReference type="EMBL" id="BAAACA010000038">
    <property type="protein sequence ID" value="GAA0617140.1"/>
    <property type="molecule type" value="Genomic_DNA"/>
</dbReference>
<protein>
    <submittedName>
        <fullName evidence="2">Uncharacterized protein</fullName>
    </submittedName>
</protein>
<sequence>MPDVREVFGVGEAVLDCHGSAVLSLGGATPSVAVCRVGFTPPGTEADRLAENPTEPAVLDGAAPLAPAPIPSPYTSKPSP</sequence>
<accession>A0ABN1GR80</accession>
<dbReference type="Proteomes" id="UP001500668">
    <property type="component" value="Unassembled WGS sequence"/>
</dbReference>
<feature type="compositionally biased region" description="Low complexity" evidence="1">
    <location>
        <begin position="56"/>
        <end position="65"/>
    </location>
</feature>
<evidence type="ECO:0000313" key="2">
    <source>
        <dbReference type="EMBL" id="GAA0617140.1"/>
    </source>
</evidence>
<evidence type="ECO:0000313" key="3">
    <source>
        <dbReference type="Proteomes" id="UP001500668"/>
    </source>
</evidence>
<keyword evidence="3" id="KW-1185">Reference proteome</keyword>
<reference evidence="3" key="1">
    <citation type="journal article" date="2019" name="Int. J. Syst. Evol. Microbiol.">
        <title>The Global Catalogue of Microorganisms (GCM) 10K type strain sequencing project: providing services to taxonomists for standard genome sequencing and annotation.</title>
        <authorList>
            <consortium name="The Broad Institute Genomics Platform"/>
            <consortium name="The Broad Institute Genome Sequencing Center for Infectious Disease"/>
            <person name="Wu L."/>
            <person name="Ma J."/>
        </authorList>
    </citation>
    <scope>NUCLEOTIDE SEQUENCE [LARGE SCALE GENOMIC DNA]</scope>
    <source>
        <strain evidence="3">JCM 5067</strain>
    </source>
</reference>
<gene>
    <name evidence="2" type="ORF">GCM10010394_54120</name>
</gene>
<comment type="caution">
    <text evidence="2">The sequence shown here is derived from an EMBL/GenBank/DDBJ whole genome shotgun (WGS) entry which is preliminary data.</text>
</comment>
<name>A0ABN1GR80_9ACTN</name>
<proteinExistence type="predicted"/>
<feature type="region of interest" description="Disordered" evidence="1">
    <location>
        <begin position="41"/>
        <end position="80"/>
    </location>
</feature>
<evidence type="ECO:0000256" key="1">
    <source>
        <dbReference type="SAM" id="MobiDB-lite"/>
    </source>
</evidence>
<organism evidence="2 3">
    <name type="scientific">Streptomyces crystallinus</name>
    <dbReference type="NCBI Taxonomy" id="68191"/>
    <lineage>
        <taxon>Bacteria</taxon>
        <taxon>Bacillati</taxon>
        <taxon>Actinomycetota</taxon>
        <taxon>Actinomycetes</taxon>
        <taxon>Kitasatosporales</taxon>
        <taxon>Streptomycetaceae</taxon>
        <taxon>Streptomyces</taxon>
    </lineage>
</organism>